<reference evidence="1 2" key="1">
    <citation type="submission" date="2024-03" db="EMBL/GenBank/DDBJ databases">
        <title>Aureococcus anophagefferens CCMP1851 and Kratosvirus quantuckense: Draft genome of a second virus-susceptible host strain in the model system.</title>
        <authorList>
            <person name="Chase E."/>
            <person name="Truchon A.R."/>
            <person name="Schepens W."/>
            <person name="Wilhelm S.W."/>
        </authorList>
    </citation>
    <scope>NUCLEOTIDE SEQUENCE [LARGE SCALE GENOMIC DNA]</scope>
    <source>
        <strain evidence="1 2">CCMP1851</strain>
    </source>
</reference>
<accession>A0ABR1GEP2</accession>
<comment type="caution">
    <text evidence="1">The sequence shown here is derived from an EMBL/GenBank/DDBJ whole genome shotgun (WGS) entry which is preliminary data.</text>
</comment>
<sequence>MQQPSPGHERLGGLGLLAGHVLVRRLAPGVDAVLAAAARVERAADEPRARERLGGTRVRHAQLQRLLARPISARFG</sequence>
<organism evidence="1 2">
    <name type="scientific">Aureococcus anophagefferens</name>
    <name type="common">Harmful bloom alga</name>
    <dbReference type="NCBI Taxonomy" id="44056"/>
    <lineage>
        <taxon>Eukaryota</taxon>
        <taxon>Sar</taxon>
        <taxon>Stramenopiles</taxon>
        <taxon>Ochrophyta</taxon>
        <taxon>Pelagophyceae</taxon>
        <taxon>Pelagomonadales</taxon>
        <taxon>Pelagomonadaceae</taxon>
        <taxon>Aureococcus</taxon>
    </lineage>
</organism>
<name>A0ABR1GEP2_AURAN</name>
<evidence type="ECO:0000313" key="2">
    <source>
        <dbReference type="Proteomes" id="UP001363151"/>
    </source>
</evidence>
<keyword evidence="2" id="KW-1185">Reference proteome</keyword>
<dbReference type="Proteomes" id="UP001363151">
    <property type="component" value="Unassembled WGS sequence"/>
</dbReference>
<dbReference type="EMBL" id="JBBJCI010000024">
    <property type="protein sequence ID" value="KAK7254509.1"/>
    <property type="molecule type" value="Genomic_DNA"/>
</dbReference>
<gene>
    <name evidence="1" type="ORF">SO694_0001132</name>
</gene>
<proteinExistence type="predicted"/>
<protein>
    <submittedName>
        <fullName evidence="1">Uncharacterized protein</fullName>
    </submittedName>
</protein>
<evidence type="ECO:0000313" key="1">
    <source>
        <dbReference type="EMBL" id="KAK7254509.1"/>
    </source>
</evidence>